<dbReference type="EMBL" id="CM037629">
    <property type="protein sequence ID" value="KAH7990297.1"/>
    <property type="molecule type" value="Genomic_DNA"/>
</dbReference>
<comment type="caution">
    <text evidence="1">The sequence shown here is derived from an EMBL/GenBank/DDBJ whole genome shotgun (WGS) entry which is preliminary data.</text>
</comment>
<evidence type="ECO:0000313" key="1">
    <source>
        <dbReference type="EMBL" id="KAH7990297.1"/>
    </source>
</evidence>
<accession>A0ACB8ECY6</accession>
<reference evidence="1" key="1">
    <citation type="submission" date="2021-08" db="EMBL/GenBank/DDBJ databases">
        <title>The first chromosome-level gecko genome reveals the dynamic sex chromosomes of Neotropical dwarf geckos (Sphaerodactylidae: Sphaerodactylus).</title>
        <authorList>
            <person name="Pinto B.J."/>
            <person name="Keating S.E."/>
            <person name="Gamble T."/>
        </authorList>
    </citation>
    <scope>NUCLEOTIDE SEQUENCE</scope>
    <source>
        <strain evidence="1">TG3544</strain>
    </source>
</reference>
<evidence type="ECO:0000313" key="2">
    <source>
        <dbReference type="Proteomes" id="UP000827872"/>
    </source>
</evidence>
<name>A0ACB8ECY6_9SAUR</name>
<protein>
    <submittedName>
        <fullName evidence="1">Uncharacterized protein</fullName>
    </submittedName>
</protein>
<organism evidence="1 2">
    <name type="scientific">Sphaerodactylus townsendi</name>
    <dbReference type="NCBI Taxonomy" id="933632"/>
    <lineage>
        <taxon>Eukaryota</taxon>
        <taxon>Metazoa</taxon>
        <taxon>Chordata</taxon>
        <taxon>Craniata</taxon>
        <taxon>Vertebrata</taxon>
        <taxon>Euteleostomi</taxon>
        <taxon>Lepidosauria</taxon>
        <taxon>Squamata</taxon>
        <taxon>Bifurcata</taxon>
        <taxon>Gekkota</taxon>
        <taxon>Sphaerodactylidae</taxon>
        <taxon>Sphaerodactylus</taxon>
    </lineage>
</organism>
<dbReference type="Proteomes" id="UP000827872">
    <property type="component" value="Linkage Group LG16"/>
</dbReference>
<gene>
    <name evidence="1" type="ORF">K3G42_005153</name>
</gene>
<sequence>MVSLLQDQTNIKFPSSDTLENDRHSGLMQTHEDSSSPVQQESPSFCCQPYDGENRTERTNSDSSQSPSPSSSPSDPIYRRGIRTEKDLFKVPSAAEKFRRYSYEETTRDRFLKNSVRNPFHPYKRQFAEEVFPETLQTPPMDMHPFKLAIMDGFEEIAGPTVTGEAEVYITHVPNLSSESSWCNTQQYNNPGQEQHSQVMQDPEIKMKTSLLEGQPSLFCCQPQVPQMYCPSHSFPQYSPGGSYPVTYISASHYPYQRIAPQNNQEQQQPLFPKPIYSYSILIFMALKNSKTGSLPVSEIYNFMTEHFPYFKGGELMGNQGYYEKTPAKWKPLPLLFCISRCSSNLKECEAQAPVLLPQAYLISGALHQPEQKGQNRK</sequence>
<keyword evidence="2" id="KW-1185">Reference proteome</keyword>
<proteinExistence type="predicted"/>